<feature type="region of interest" description="Disordered" evidence="1">
    <location>
        <begin position="80"/>
        <end position="103"/>
    </location>
</feature>
<evidence type="ECO:0000313" key="3">
    <source>
        <dbReference type="Proteomes" id="UP000005408"/>
    </source>
</evidence>
<name>A0A8W8J140_MAGGI</name>
<feature type="region of interest" description="Disordered" evidence="1">
    <location>
        <begin position="39"/>
        <end position="67"/>
    </location>
</feature>
<sequence length="103" mass="11888">MAESFFNSRNQQRTSSPSRNLEDFEEEWLQIGRDFSVLFDSGNSPVDPDQIQSTDGSKRRKLSEAEDSFIISRRKMARQSEGFFAGDESRKPKQKRPLQVQNA</sequence>
<dbReference type="Proteomes" id="UP000005408">
    <property type="component" value="Unassembled WGS sequence"/>
</dbReference>
<keyword evidence="3" id="KW-1185">Reference proteome</keyword>
<proteinExistence type="predicted"/>
<accession>A0A8W8J140</accession>
<dbReference type="AlphaFoldDB" id="A0A8W8J140"/>
<reference evidence="2" key="1">
    <citation type="submission" date="2022-08" db="UniProtKB">
        <authorList>
            <consortium name="EnsemblMetazoa"/>
        </authorList>
    </citation>
    <scope>IDENTIFICATION</scope>
    <source>
        <strain evidence="2">05x7-T-G4-1.051#20</strain>
    </source>
</reference>
<feature type="region of interest" description="Disordered" evidence="1">
    <location>
        <begin position="1"/>
        <end position="22"/>
    </location>
</feature>
<feature type="compositionally biased region" description="Polar residues" evidence="1">
    <location>
        <begin position="1"/>
        <end position="19"/>
    </location>
</feature>
<protein>
    <submittedName>
        <fullName evidence="2">Uncharacterized protein</fullName>
    </submittedName>
</protein>
<evidence type="ECO:0000313" key="2">
    <source>
        <dbReference type="EnsemblMetazoa" id="G16582.1:cds"/>
    </source>
</evidence>
<evidence type="ECO:0000256" key="1">
    <source>
        <dbReference type="SAM" id="MobiDB-lite"/>
    </source>
</evidence>
<dbReference type="EnsemblMetazoa" id="G16582.1">
    <property type="protein sequence ID" value="G16582.1:cds"/>
    <property type="gene ID" value="G16582"/>
</dbReference>
<organism evidence="2 3">
    <name type="scientific">Magallana gigas</name>
    <name type="common">Pacific oyster</name>
    <name type="synonym">Crassostrea gigas</name>
    <dbReference type="NCBI Taxonomy" id="29159"/>
    <lineage>
        <taxon>Eukaryota</taxon>
        <taxon>Metazoa</taxon>
        <taxon>Spiralia</taxon>
        <taxon>Lophotrochozoa</taxon>
        <taxon>Mollusca</taxon>
        <taxon>Bivalvia</taxon>
        <taxon>Autobranchia</taxon>
        <taxon>Pteriomorphia</taxon>
        <taxon>Ostreida</taxon>
        <taxon>Ostreoidea</taxon>
        <taxon>Ostreidae</taxon>
        <taxon>Magallana</taxon>
    </lineage>
</organism>